<sequence length="263" mass="26850">MASPLDLAPARLFDLSGQVALVTGSSRGLGWAMAQALAAAGARVVVNGRDADALEAARRRLEWASLAAEAVACDVTDGAAARAMIAGIAARHGRLDILVANAATTVRKPALELADEDWARVVEADLSVPFRMAREAGRLMAEAGHGRIVFTASINGFVVRPGMAAYAAAKTGLFGLVRALAVELAASGVTVNAIAPGYFLTDGNAALRAADPGFEARIAARTPLGCWGKPEELAAAILFLASRAASYTTGSIVTVDGGLAVAI</sequence>
<dbReference type="PROSITE" id="PS00061">
    <property type="entry name" value="ADH_SHORT"/>
    <property type="match status" value="1"/>
</dbReference>
<dbReference type="InterPro" id="IPR050259">
    <property type="entry name" value="SDR"/>
</dbReference>
<dbReference type="FunFam" id="3.40.50.720:FF:000084">
    <property type="entry name" value="Short-chain dehydrogenase reductase"/>
    <property type="match status" value="1"/>
</dbReference>
<dbReference type="InterPro" id="IPR020904">
    <property type="entry name" value="Sc_DH/Rdtase_CS"/>
</dbReference>
<dbReference type="KEGG" id="elio:KO353_05600"/>
<dbReference type="Proteomes" id="UP000694001">
    <property type="component" value="Chromosome"/>
</dbReference>
<evidence type="ECO:0000313" key="2">
    <source>
        <dbReference type="EMBL" id="QXM25682.1"/>
    </source>
</evidence>
<evidence type="ECO:0000313" key="3">
    <source>
        <dbReference type="Proteomes" id="UP000694001"/>
    </source>
</evidence>
<organism evidence="2 3">
    <name type="scientific">Elioraea tepida</name>
    <dbReference type="NCBI Taxonomy" id="2843330"/>
    <lineage>
        <taxon>Bacteria</taxon>
        <taxon>Pseudomonadati</taxon>
        <taxon>Pseudomonadota</taxon>
        <taxon>Alphaproteobacteria</taxon>
        <taxon>Acetobacterales</taxon>
        <taxon>Elioraeaceae</taxon>
        <taxon>Elioraea</taxon>
    </lineage>
</organism>
<dbReference type="PANTHER" id="PTHR42879">
    <property type="entry name" value="3-OXOACYL-(ACYL-CARRIER-PROTEIN) REDUCTASE"/>
    <property type="match status" value="1"/>
</dbReference>
<keyword evidence="3" id="KW-1185">Reference proteome</keyword>
<protein>
    <submittedName>
        <fullName evidence="2">SDR family oxidoreductase</fullName>
    </submittedName>
</protein>
<comment type="similarity">
    <text evidence="1">Belongs to the short-chain dehydrogenases/reductases (SDR) family.</text>
</comment>
<dbReference type="InterPro" id="IPR002347">
    <property type="entry name" value="SDR_fam"/>
</dbReference>
<dbReference type="Pfam" id="PF13561">
    <property type="entry name" value="adh_short_C2"/>
    <property type="match status" value="1"/>
</dbReference>
<gene>
    <name evidence="2" type="ORF">KO353_05600</name>
</gene>
<accession>A0A975U3H2</accession>
<dbReference type="AlphaFoldDB" id="A0A975U3H2"/>
<reference evidence="2" key="1">
    <citation type="submission" date="2021-06" db="EMBL/GenBank/DDBJ databases">
        <title>Elioraea tepida, sp. nov., a moderately thermophilic aerobic anoxygenic phototrophic bacterium isolated from an alkaline siliceous hot spring mat community in Yellowstone National Park, WY, USA.</title>
        <authorList>
            <person name="Saini M.K."/>
            <person name="Yoshida S."/>
            <person name="Sebastian A."/>
            <person name="Hirose S."/>
            <person name="Hara E."/>
            <person name="Tamaki H."/>
            <person name="Soulier N.T."/>
            <person name="Albert I."/>
            <person name="Hanada S."/>
            <person name="Bryant D.A."/>
            <person name="Tank M."/>
        </authorList>
    </citation>
    <scope>NUCLEOTIDE SEQUENCE</scope>
    <source>
        <strain evidence="2">MS-P2</strain>
    </source>
</reference>
<evidence type="ECO:0000256" key="1">
    <source>
        <dbReference type="ARBA" id="ARBA00006484"/>
    </source>
</evidence>
<dbReference type="PANTHER" id="PTHR42879:SF2">
    <property type="entry name" value="3-OXOACYL-[ACYL-CARRIER-PROTEIN] REDUCTASE FABG"/>
    <property type="match status" value="1"/>
</dbReference>
<name>A0A975U3H2_9PROT</name>
<dbReference type="RefSeq" id="WP_218286738.1">
    <property type="nucleotide sequence ID" value="NZ_CP076448.1"/>
</dbReference>
<dbReference type="EMBL" id="CP076448">
    <property type="protein sequence ID" value="QXM25682.1"/>
    <property type="molecule type" value="Genomic_DNA"/>
</dbReference>
<dbReference type="GO" id="GO:0032787">
    <property type="term" value="P:monocarboxylic acid metabolic process"/>
    <property type="evidence" value="ECO:0007669"/>
    <property type="project" value="UniProtKB-ARBA"/>
</dbReference>
<proteinExistence type="inferred from homology"/>